<gene>
    <name evidence="2" type="ORF">JJB97_14280</name>
</gene>
<evidence type="ECO:0000256" key="1">
    <source>
        <dbReference type="SAM" id="MobiDB-lite"/>
    </source>
</evidence>
<name>A0A8K0V6V2_9ENTR</name>
<feature type="region of interest" description="Disordered" evidence="1">
    <location>
        <begin position="479"/>
        <end position="501"/>
    </location>
</feature>
<protein>
    <submittedName>
        <fullName evidence="2">YdgA family protein</fullName>
    </submittedName>
</protein>
<proteinExistence type="predicted"/>
<dbReference type="EMBL" id="JAEPBH010000040">
    <property type="protein sequence ID" value="MBK4716473.1"/>
    <property type="molecule type" value="Genomic_DNA"/>
</dbReference>
<dbReference type="Proteomes" id="UP000659047">
    <property type="component" value="Unassembled WGS sequence"/>
</dbReference>
<keyword evidence="3" id="KW-1185">Reference proteome</keyword>
<dbReference type="Pfam" id="PF06097">
    <property type="entry name" value="DUF945"/>
    <property type="match status" value="1"/>
</dbReference>
<reference evidence="2" key="1">
    <citation type="submission" date="2021-01" db="EMBL/GenBank/DDBJ databases">
        <title>Intestinitalea alba gen. nov., sp. nov., a novel genus of the family Enterobacteriaceae, isolated from the gut of the plastic-eating mealworm Tenebrio molitor L.</title>
        <authorList>
            <person name="Yang Y."/>
        </authorList>
    </citation>
    <scope>NUCLEOTIDE SEQUENCE</scope>
    <source>
        <strain evidence="2">BIT-L3</strain>
    </source>
</reference>
<evidence type="ECO:0000313" key="3">
    <source>
        <dbReference type="Proteomes" id="UP000659047"/>
    </source>
</evidence>
<comment type="caution">
    <text evidence="2">The sequence shown here is derived from an EMBL/GenBank/DDBJ whole genome shotgun (WGS) entry which is preliminary data.</text>
</comment>
<accession>A0A8K0V6V2</accession>
<dbReference type="AlphaFoldDB" id="A0A8K0V6V2"/>
<dbReference type="RefSeq" id="WP_238714683.1">
    <property type="nucleotide sequence ID" value="NZ_JAEPBH010000040.1"/>
</dbReference>
<dbReference type="InterPro" id="IPR010352">
    <property type="entry name" value="DUF945"/>
</dbReference>
<evidence type="ECO:0000313" key="2">
    <source>
        <dbReference type="EMBL" id="MBK4716473.1"/>
    </source>
</evidence>
<sequence>MKKSLVAVGVIVALGVAWTGAAWFTGKQLEQRIEDAVSEANRQIKATAPDAGLTLEYANYQRHVFSSRLQIIAKPDTGAQSSWLKPGQSVVLDETVDHGPFPFAQLKKFTLIPSMASVHTQLAQNETTKALFEMAKGQSLINIDTRVGYSGATSSDIALRPLEYSKGKDKMAFSGGNFTANVDSKGNHLTLKGEADSGLVSMPNEYGQQVLVTFNGLKTDGETEVSAFQERTGSQKLSLEKLSLAVEGKEMAQLQGLKINAQSAPDADGKHLNGEINYTLDSLRMQNQDMGQGALTLKVSKLDGAAAHQFSQRYNDSLQALKAQPGITDDPQLYQEKAIDAFFTNLPLLLKGEPVVTVAPLSWKNSKGEGSLTLSLFLKEPAARNPGSAIKSLDGKLTIPLAMATELMTQVAKIEGYQQDEANKLASQQVKGIAAMGQMFRLTTVENDAISTSLQYSGGMATLNGQQLPLEQLLGIFGLTPPDNDAQPEEAPEPPFLSPQP</sequence>
<organism evidence="2 3">
    <name type="scientific">Tenebrionibacter intestinalis</name>
    <dbReference type="NCBI Taxonomy" id="2799638"/>
    <lineage>
        <taxon>Bacteria</taxon>
        <taxon>Pseudomonadati</taxon>
        <taxon>Pseudomonadota</taxon>
        <taxon>Gammaproteobacteria</taxon>
        <taxon>Enterobacterales</taxon>
        <taxon>Enterobacteriaceae</taxon>
        <taxon>Tenebrionibacter/Tenebrionicola group</taxon>
        <taxon>Tenebrionibacter</taxon>
    </lineage>
</organism>